<evidence type="ECO:0000256" key="3">
    <source>
        <dbReference type="ARBA" id="ARBA00022741"/>
    </source>
</evidence>
<evidence type="ECO:0000259" key="5">
    <source>
        <dbReference type="PROSITE" id="PS50893"/>
    </source>
</evidence>
<name>A0ABR8SH15_9BACL</name>
<sequence length="309" mass="34653">MSSIIQLHNLSKYFSVGGELHKAVDGITLDIQKGETLGIVGESGSGKTTLGRTLMRLYKPDQGQIFFEGKEITHLPEDKIRPLRKEFQMVFQNPSDSLSPHYNVGEILEEPLLIQDLLTPSERTNKAYEMLEKVGLPKTSYHKRLHEFSGGQRQRIGIARALVLNPKLLIADEPVSALDVSVQAQVLNLLKDLQKEMNLTCVFISHDLNVVHYMSDRVAVLYLGHLLEVAPKKELYTNPIHPYTKSLLSSIPIHDPELRNHSRKQIVLPEKSINPPHLVDVGNGHLVAADVINITTFDTQKEKQDISIG</sequence>
<proteinExistence type="inferred from homology"/>
<dbReference type="GO" id="GO:0005524">
    <property type="term" value="F:ATP binding"/>
    <property type="evidence" value="ECO:0007669"/>
    <property type="project" value="UniProtKB-KW"/>
</dbReference>
<reference evidence="6 7" key="1">
    <citation type="submission" date="2020-08" db="EMBL/GenBank/DDBJ databases">
        <title>A Genomic Blueprint of the Chicken Gut Microbiome.</title>
        <authorList>
            <person name="Gilroy R."/>
            <person name="Ravi A."/>
            <person name="Getino M."/>
            <person name="Pursley I."/>
            <person name="Horton D.L."/>
            <person name="Alikhan N.-F."/>
            <person name="Baker D."/>
            <person name="Gharbi K."/>
            <person name="Hall N."/>
            <person name="Watson M."/>
            <person name="Adriaenssens E.M."/>
            <person name="Foster-Nyarko E."/>
            <person name="Jarju S."/>
            <person name="Secka A."/>
            <person name="Antonio M."/>
            <person name="Oren A."/>
            <person name="Chaudhuri R."/>
            <person name="La Ragione R.M."/>
            <person name="Hildebrand F."/>
            <person name="Pallen M.J."/>
        </authorList>
    </citation>
    <scope>NUCLEOTIDE SEQUENCE [LARGE SCALE GENOMIC DNA]</scope>
    <source>
        <strain evidence="6 7">Sa2CUA10</strain>
    </source>
</reference>
<dbReference type="SUPFAM" id="SSF52540">
    <property type="entry name" value="P-loop containing nucleoside triphosphate hydrolases"/>
    <property type="match status" value="1"/>
</dbReference>
<evidence type="ECO:0000313" key="6">
    <source>
        <dbReference type="EMBL" id="MBD7962750.1"/>
    </source>
</evidence>
<dbReference type="InterPro" id="IPR027417">
    <property type="entry name" value="P-loop_NTPase"/>
</dbReference>
<evidence type="ECO:0000313" key="7">
    <source>
        <dbReference type="Proteomes" id="UP000603641"/>
    </source>
</evidence>
<dbReference type="PANTHER" id="PTHR43776:SF7">
    <property type="entry name" value="D,D-DIPEPTIDE TRANSPORT ATP-BINDING PROTEIN DDPF-RELATED"/>
    <property type="match status" value="1"/>
</dbReference>
<evidence type="ECO:0000256" key="2">
    <source>
        <dbReference type="ARBA" id="ARBA00022448"/>
    </source>
</evidence>
<dbReference type="InterPro" id="IPR017871">
    <property type="entry name" value="ABC_transporter-like_CS"/>
</dbReference>
<keyword evidence="3" id="KW-0547">Nucleotide-binding</keyword>
<evidence type="ECO:0000256" key="1">
    <source>
        <dbReference type="ARBA" id="ARBA00005417"/>
    </source>
</evidence>
<comment type="similarity">
    <text evidence="1">Belongs to the ABC transporter superfamily.</text>
</comment>
<dbReference type="InterPro" id="IPR003593">
    <property type="entry name" value="AAA+_ATPase"/>
</dbReference>
<dbReference type="Proteomes" id="UP000603641">
    <property type="component" value="Unassembled WGS sequence"/>
</dbReference>
<dbReference type="SMART" id="SM00382">
    <property type="entry name" value="AAA"/>
    <property type="match status" value="1"/>
</dbReference>
<dbReference type="InterPro" id="IPR013563">
    <property type="entry name" value="Oligopep_ABC_C"/>
</dbReference>
<dbReference type="InterPro" id="IPR003439">
    <property type="entry name" value="ABC_transporter-like_ATP-bd"/>
</dbReference>
<feature type="domain" description="ABC transporter" evidence="5">
    <location>
        <begin position="5"/>
        <end position="248"/>
    </location>
</feature>
<organism evidence="6 7">
    <name type="scientific">Fictibacillus norfolkensis</name>
    <dbReference type="NCBI Taxonomy" id="2762233"/>
    <lineage>
        <taxon>Bacteria</taxon>
        <taxon>Bacillati</taxon>
        <taxon>Bacillota</taxon>
        <taxon>Bacilli</taxon>
        <taxon>Bacillales</taxon>
        <taxon>Fictibacillaceae</taxon>
        <taxon>Fictibacillus</taxon>
    </lineage>
</organism>
<accession>A0ABR8SH15</accession>
<comment type="caution">
    <text evidence="6">The sequence shown here is derived from an EMBL/GenBank/DDBJ whole genome shotgun (WGS) entry which is preliminary data.</text>
</comment>
<gene>
    <name evidence="6" type="ORF">H9648_01700</name>
</gene>
<protein>
    <submittedName>
        <fullName evidence="6">ATP-binding cassette domain-containing protein</fullName>
    </submittedName>
</protein>
<dbReference type="PANTHER" id="PTHR43776">
    <property type="entry name" value="TRANSPORT ATP-BINDING PROTEIN"/>
    <property type="match status" value="1"/>
</dbReference>
<dbReference type="RefSeq" id="WP_191752052.1">
    <property type="nucleotide sequence ID" value="NZ_JACSQM010000001.1"/>
</dbReference>
<dbReference type="Gene3D" id="3.40.50.300">
    <property type="entry name" value="P-loop containing nucleotide triphosphate hydrolases"/>
    <property type="match status" value="1"/>
</dbReference>
<dbReference type="Pfam" id="PF00005">
    <property type="entry name" value="ABC_tran"/>
    <property type="match status" value="1"/>
</dbReference>
<evidence type="ECO:0000256" key="4">
    <source>
        <dbReference type="ARBA" id="ARBA00022840"/>
    </source>
</evidence>
<keyword evidence="4 6" id="KW-0067">ATP-binding</keyword>
<dbReference type="Pfam" id="PF08352">
    <property type="entry name" value="oligo_HPY"/>
    <property type="match status" value="1"/>
</dbReference>
<dbReference type="EMBL" id="JACSQM010000001">
    <property type="protein sequence ID" value="MBD7962750.1"/>
    <property type="molecule type" value="Genomic_DNA"/>
</dbReference>
<dbReference type="CDD" id="cd03257">
    <property type="entry name" value="ABC_NikE_OppD_transporters"/>
    <property type="match status" value="1"/>
</dbReference>
<dbReference type="PROSITE" id="PS50893">
    <property type="entry name" value="ABC_TRANSPORTER_2"/>
    <property type="match status" value="1"/>
</dbReference>
<keyword evidence="7" id="KW-1185">Reference proteome</keyword>
<dbReference type="PROSITE" id="PS00211">
    <property type="entry name" value="ABC_TRANSPORTER_1"/>
    <property type="match status" value="1"/>
</dbReference>
<keyword evidence="2" id="KW-0813">Transport</keyword>
<dbReference type="InterPro" id="IPR050319">
    <property type="entry name" value="ABC_transp_ATP-bind"/>
</dbReference>